<dbReference type="InterPro" id="IPR003594">
    <property type="entry name" value="HATPase_dom"/>
</dbReference>
<evidence type="ECO:0000256" key="6">
    <source>
        <dbReference type="ARBA" id="ARBA00022840"/>
    </source>
</evidence>
<gene>
    <name evidence="9" type="ORF">AMJ87_12740</name>
</gene>
<organism evidence="9 10">
    <name type="scientific">candidate division WOR_3 bacterium SM23_60</name>
    <dbReference type="NCBI Taxonomy" id="1703780"/>
    <lineage>
        <taxon>Bacteria</taxon>
        <taxon>Bacteria division WOR-3</taxon>
    </lineage>
</organism>
<dbReference type="EMBL" id="LJUO01000197">
    <property type="protein sequence ID" value="KPK67846.1"/>
    <property type="molecule type" value="Genomic_DNA"/>
</dbReference>
<dbReference type="PROSITE" id="PS50109">
    <property type="entry name" value="HIS_KIN"/>
    <property type="match status" value="1"/>
</dbReference>
<comment type="catalytic activity">
    <reaction evidence="1">
        <text>ATP + protein L-histidine = ADP + protein N-phospho-L-histidine.</text>
        <dbReference type="EC" id="2.7.13.3"/>
    </reaction>
</comment>
<dbReference type="PANTHER" id="PTHR43065:SF46">
    <property type="entry name" value="C4-DICARBOXYLATE TRANSPORT SENSOR PROTEIN DCTB"/>
    <property type="match status" value="1"/>
</dbReference>
<dbReference type="GO" id="GO:0004673">
    <property type="term" value="F:protein histidine kinase activity"/>
    <property type="evidence" value="ECO:0007669"/>
    <property type="project" value="UniProtKB-EC"/>
</dbReference>
<dbReference type="GO" id="GO:0000160">
    <property type="term" value="P:phosphorelay signal transduction system"/>
    <property type="evidence" value="ECO:0007669"/>
    <property type="project" value="UniProtKB-KW"/>
</dbReference>
<feature type="domain" description="Histidine kinase" evidence="8">
    <location>
        <begin position="1"/>
        <end position="109"/>
    </location>
</feature>
<keyword evidence="4" id="KW-0547">Nucleotide-binding</keyword>
<dbReference type="SUPFAM" id="SSF55874">
    <property type="entry name" value="ATPase domain of HSP90 chaperone/DNA topoisomerase II/histidine kinase"/>
    <property type="match status" value="1"/>
</dbReference>
<dbReference type="PRINTS" id="PR00344">
    <property type="entry name" value="BCTRLSENSOR"/>
</dbReference>
<evidence type="ECO:0000256" key="3">
    <source>
        <dbReference type="ARBA" id="ARBA00022679"/>
    </source>
</evidence>
<evidence type="ECO:0000313" key="9">
    <source>
        <dbReference type="EMBL" id="KPK67846.1"/>
    </source>
</evidence>
<dbReference type="Pfam" id="PF02518">
    <property type="entry name" value="HATPase_c"/>
    <property type="match status" value="1"/>
</dbReference>
<accession>A0A0S8G4E2</accession>
<proteinExistence type="predicted"/>
<sequence length="125" mass="13879">FQNVTIKKNLLETVPLVMVDINKIKQVFTNIVLNALDAMTGGGTLTITTRRSPDTEHIEIEFSDTGCGIQEEEIGRIFDPFYTTKGTKGSGLGLAISYGIIEQHNGTITARLPVFERELKEKHNE</sequence>
<dbReference type="AlphaFoldDB" id="A0A0S8G4E2"/>
<dbReference type="Proteomes" id="UP000051096">
    <property type="component" value="Unassembled WGS sequence"/>
</dbReference>
<keyword evidence="5" id="KW-0418">Kinase</keyword>
<keyword evidence="6" id="KW-0067">ATP-binding</keyword>
<evidence type="ECO:0000256" key="5">
    <source>
        <dbReference type="ARBA" id="ARBA00022777"/>
    </source>
</evidence>
<dbReference type="PANTHER" id="PTHR43065">
    <property type="entry name" value="SENSOR HISTIDINE KINASE"/>
    <property type="match status" value="1"/>
</dbReference>
<evidence type="ECO:0000256" key="7">
    <source>
        <dbReference type="ARBA" id="ARBA00023012"/>
    </source>
</evidence>
<evidence type="ECO:0000256" key="2">
    <source>
        <dbReference type="ARBA" id="ARBA00012438"/>
    </source>
</evidence>
<dbReference type="EC" id="2.7.13.3" evidence="2"/>
<reference evidence="9 10" key="1">
    <citation type="journal article" date="2015" name="Microbiome">
        <title>Genomic resolution of linkages in carbon, nitrogen, and sulfur cycling among widespread estuary sediment bacteria.</title>
        <authorList>
            <person name="Baker B.J."/>
            <person name="Lazar C.S."/>
            <person name="Teske A.P."/>
            <person name="Dick G.J."/>
        </authorList>
    </citation>
    <scope>NUCLEOTIDE SEQUENCE [LARGE SCALE GENOMIC DNA]</scope>
    <source>
        <strain evidence="9">SM23_60</strain>
    </source>
</reference>
<keyword evidence="7" id="KW-0902">Two-component regulatory system</keyword>
<evidence type="ECO:0000256" key="1">
    <source>
        <dbReference type="ARBA" id="ARBA00000085"/>
    </source>
</evidence>
<keyword evidence="3" id="KW-0808">Transferase</keyword>
<dbReference type="GO" id="GO:0005524">
    <property type="term" value="F:ATP binding"/>
    <property type="evidence" value="ECO:0007669"/>
    <property type="project" value="UniProtKB-KW"/>
</dbReference>
<name>A0A0S8G4E2_UNCW3</name>
<feature type="non-terminal residue" evidence="9">
    <location>
        <position position="1"/>
    </location>
</feature>
<protein>
    <recommendedName>
        <fullName evidence="2">histidine kinase</fullName>
        <ecNumber evidence="2">2.7.13.3</ecNumber>
    </recommendedName>
</protein>
<evidence type="ECO:0000259" key="8">
    <source>
        <dbReference type="PROSITE" id="PS50109"/>
    </source>
</evidence>
<evidence type="ECO:0000313" key="10">
    <source>
        <dbReference type="Proteomes" id="UP000051096"/>
    </source>
</evidence>
<evidence type="ECO:0000256" key="4">
    <source>
        <dbReference type="ARBA" id="ARBA00022741"/>
    </source>
</evidence>
<dbReference type="Gene3D" id="3.30.565.10">
    <property type="entry name" value="Histidine kinase-like ATPase, C-terminal domain"/>
    <property type="match status" value="1"/>
</dbReference>
<comment type="caution">
    <text evidence="9">The sequence shown here is derived from an EMBL/GenBank/DDBJ whole genome shotgun (WGS) entry which is preliminary data.</text>
</comment>
<dbReference type="SMART" id="SM00387">
    <property type="entry name" value="HATPase_c"/>
    <property type="match status" value="1"/>
</dbReference>
<dbReference type="InterPro" id="IPR036890">
    <property type="entry name" value="HATPase_C_sf"/>
</dbReference>
<dbReference type="InterPro" id="IPR004358">
    <property type="entry name" value="Sig_transdc_His_kin-like_C"/>
</dbReference>
<dbReference type="InterPro" id="IPR005467">
    <property type="entry name" value="His_kinase_dom"/>
</dbReference>